<evidence type="ECO:0000256" key="1">
    <source>
        <dbReference type="SAM" id="SignalP"/>
    </source>
</evidence>
<gene>
    <name evidence="3" type="ORF">NX782_00410</name>
</gene>
<evidence type="ECO:0000313" key="3">
    <source>
        <dbReference type="EMBL" id="MCS0587662.1"/>
    </source>
</evidence>
<dbReference type="InterPro" id="IPR014262">
    <property type="entry name" value="HAF_rpt"/>
</dbReference>
<dbReference type="Pfam" id="PF11949">
    <property type="entry name" value="DUF3466"/>
    <property type="match status" value="1"/>
</dbReference>
<feature type="domain" description="Ice-binding protein C-terminal" evidence="2">
    <location>
        <begin position="353"/>
        <end position="377"/>
    </location>
</feature>
<proteinExistence type="predicted"/>
<feature type="signal peptide" evidence="1">
    <location>
        <begin position="1"/>
        <end position="24"/>
    </location>
</feature>
<comment type="caution">
    <text evidence="3">The sequence shown here is derived from an EMBL/GenBank/DDBJ whole genome shotgun (WGS) entry which is preliminary data.</text>
</comment>
<dbReference type="RefSeq" id="WP_258843501.1">
    <property type="nucleotide sequence ID" value="NZ_JANUGX010000001.1"/>
</dbReference>
<keyword evidence="1" id="KW-0732">Signal</keyword>
<evidence type="ECO:0000313" key="4">
    <source>
        <dbReference type="Proteomes" id="UP001205560"/>
    </source>
</evidence>
<dbReference type="NCBIfam" id="TIGR02595">
    <property type="entry name" value="PEP_CTERM"/>
    <property type="match status" value="1"/>
</dbReference>
<evidence type="ECO:0000259" key="2">
    <source>
        <dbReference type="Pfam" id="PF07589"/>
    </source>
</evidence>
<keyword evidence="4" id="KW-1185">Reference proteome</keyword>
<dbReference type="NCBIfam" id="TIGR02913">
    <property type="entry name" value="HAF_rpt"/>
    <property type="match status" value="5"/>
</dbReference>
<reference evidence="3 4" key="1">
    <citation type="submission" date="2022-08" db="EMBL/GenBank/DDBJ databases">
        <title>Reclassification of Massilia species as members of the genera Telluria, Duganella, Pseudoduganella, Mokoshia gen. nov. and Zemynaea gen. nov. using orthogonal and non-orthogonal genome-based approaches.</title>
        <authorList>
            <person name="Bowman J.P."/>
        </authorList>
    </citation>
    <scope>NUCLEOTIDE SEQUENCE [LARGE SCALE GENOMIC DNA]</scope>
    <source>
        <strain evidence="3 4">LMG 28164</strain>
    </source>
</reference>
<sequence length="378" mass="38505">MRLTHFSRILLAAALALPGAAALADPLYNVTVVAGVGSTAADINRYGDVVGSYSTGGNTHAFAWIGGGFADLGTLGGLNSSANAINDYRQVVGAAGTAGGDSHAFVFSGGSLQDLGTLGGSNSVAWDINNHGTIVGSANTGAEPDTYYRQAFRYEGGSMTGLGTLPGGAGSDAYAINNKGLIGGASYQGEITVPEYPYYATFFRGGSVDPIGAPDLGNSAIYGLNDLGQAVGGIPTSSIAHASHAFLYDHGTITDLGTLDAGFDDSIAWDINKLGQIVGTSSVQLTETSYGYHGFLYDSANGMVDLNALIDPASAWVITDAQGINGAQQIAATACRGGAIGECYAVRLDLVSAVPEPESWAMLGLGLGLLGLRSRRRA</sequence>
<protein>
    <submittedName>
        <fullName evidence="3">DUF3466 family protein</fullName>
    </submittedName>
</protein>
<organism evidence="3 4">
    <name type="scientific">Massilia norwichensis</name>
    <dbReference type="NCBI Taxonomy" id="1442366"/>
    <lineage>
        <taxon>Bacteria</taxon>
        <taxon>Pseudomonadati</taxon>
        <taxon>Pseudomonadota</taxon>
        <taxon>Betaproteobacteria</taxon>
        <taxon>Burkholderiales</taxon>
        <taxon>Oxalobacteraceae</taxon>
        <taxon>Telluria group</taxon>
        <taxon>Massilia</taxon>
    </lineage>
</organism>
<dbReference type="EMBL" id="JANUGX010000001">
    <property type="protein sequence ID" value="MCS0587662.1"/>
    <property type="molecule type" value="Genomic_DNA"/>
</dbReference>
<dbReference type="InterPro" id="IPR022562">
    <property type="entry name" value="DUF3466"/>
</dbReference>
<feature type="chain" id="PRO_5045170246" evidence="1">
    <location>
        <begin position="25"/>
        <end position="378"/>
    </location>
</feature>
<accession>A0ABT2A0F4</accession>
<dbReference type="Pfam" id="PF07589">
    <property type="entry name" value="PEP-CTERM"/>
    <property type="match status" value="1"/>
</dbReference>
<name>A0ABT2A0F4_9BURK</name>
<dbReference type="Proteomes" id="UP001205560">
    <property type="component" value="Unassembled WGS sequence"/>
</dbReference>
<dbReference type="InterPro" id="IPR013424">
    <property type="entry name" value="Ice-binding_C"/>
</dbReference>